<dbReference type="RefSeq" id="WP_379664826.1">
    <property type="nucleotide sequence ID" value="NZ_JBHULH010000001.1"/>
</dbReference>
<dbReference type="EMBL" id="JBHULH010000001">
    <property type="protein sequence ID" value="MFD2566105.1"/>
    <property type="molecule type" value="Genomic_DNA"/>
</dbReference>
<keyword evidence="2" id="KW-1185">Reference proteome</keyword>
<sequence>MDNRDNISVRSFMQQNEIVNYDQTLYDAGIEWIENFWHHNKKAVDIMSQSKIFWNWWSMQWERRTEPCIYKNGHELNETNLSRLEKLQVLHDYNKTHSIGTNLIYPTDSMLDLMKEIEKELKPAK</sequence>
<accession>A0ABW5LMR1</accession>
<evidence type="ECO:0000313" key="2">
    <source>
        <dbReference type="Proteomes" id="UP001597508"/>
    </source>
</evidence>
<protein>
    <submittedName>
        <fullName evidence="1">Uncharacterized protein</fullName>
    </submittedName>
</protein>
<comment type="caution">
    <text evidence="1">The sequence shown here is derived from an EMBL/GenBank/DDBJ whole genome shotgun (WGS) entry which is preliminary data.</text>
</comment>
<name>A0ABW5LMR1_9FLAO</name>
<evidence type="ECO:0000313" key="1">
    <source>
        <dbReference type="EMBL" id="MFD2566105.1"/>
    </source>
</evidence>
<reference evidence="2" key="1">
    <citation type="journal article" date="2019" name="Int. J. Syst. Evol. Microbiol.">
        <title>The Global Catalogue of Microorganisms (GCM) 10K type strain sequencing project: providing services to taxonomists for standard genome sequencing and annotation.</title>
        <authorList>
            <consortium name="The Broad Institute Genomics Platform"/>
            <consortium name="The Broad Institute Genome Sequencing Center for Infectious Disease"/>
            <person name="Wu L."/>
            <person name="Ma J."/>
        </authorList>
    </citation>
    <scope>NUCLEOTIDE SEQUENCE [LARGE SCALE GENOMIC DNA]</scope>
    <source>
        <strain evidence="2">KCTC 52127</strain>
    </source>
</reference>
<organism evidence="1 2">
    <name type="scientific">Pseudotenacibaculum haliotis</name>
    <dbReference type="NCBI Taxonomy" id="1862138"/>
    <lineage>
        <taxon>Bacteria</taxon>
        <taxon>Pseudomonadati</taxon>
        <taxon>Bacteroidota</taxon>
        <taxon>Flavobacteriia</taxon>
        <taxon>Flavobacteriales</taxon>
        <taxon>Flavobacteriaceae</taxon>
        <taxon>Pseudotenacibaculum</taxon>
    </lineage>
</organism>
<proteinExistence type="predicted"/>
<dbReference type="Proteomes" id="UP001597508">
    <property type="component" value="Unassembled WGS sequence"/>
</dbReference>
<gene>
    <name evidence="1" type="ORF">ACFSRZ_01900</name>
</gene>